<reference evidence="6 7" key="1">
    <citation type="journal article" date="2013" name="Biodegradation">
        <title>Occurrence of 4-tert-butylphenol (4-t-BP) biodegradation in an aquatic sample caused by the presence of Spirodela polyrrhiza and isolation of a 4-t-BP-utilizing bacterium.</title>
        <authorList>
            <person name="Ogata Y."/>
            <person name="Toyama T."/>
            <person name="Yu N."/>
            <person name="Wang X."/>
            <person name="Sei K."/>
            <person name="Ike M."/>
        </authorList>
    </citation>
    <scope>NUCLEOTIDE SEQUENCE [LARGE SCALE GENOMIC DNA]</scope>
    <source>
        <strain evidence="6 7">OMI</strain>
    </source>
</reference>
<dbReference type="InterPro" id="IPR009075">
    <property type="entry name" value="AcylCo_DH/oxidase_C"/>
</dbReference>
<organism evidence="6 7">
    <name type="scientific">Sphingobium fuliginis (strain ATCC 27551)</name>
    <dbReference type="NCBI Taxonomy" id="336203"/>
    <lineage>
        <taxon>Bacteria</taxon>
        <taxon>Pseudomonadati</taxon>
        <taxon>Pseudomonadota</taxon>
        <taxon>Alphaproteobacteria</taxon>
        <taxon>Sphingomonadales</taxon>
        <taxon>Sphingomonadaceae</taxon>
        <taxon>Sphingobium</taxon>
    </lineage>
</organism>
<evidence type="ECO:0000256" key="1">
    <source>
        <dbReference type="ARBA" id="ARBA00009347"/>
    </source>
</evidence>
<dbReference type="SUPFAM" id="SSF56645">
    <property type="entry name" value="Acyl-CoA dehydrogenase NM domain-like"/>
    <property type="match status" value="1"/>
</dbReference>
<reference evidence="6 7" key="2">
    <citation type="journal article" date="2013" name="Environ. Sci. Technol.">
        <title>The 4-tert-butylphenol-utilizing bacterium Sphingobium fuliginis OMI can degrade bisphenols via phenolic ring hydroxylation and meta-cleavage pathway.</title>
        <authorList>
            <person name="Ogata Y."/>
            <person name="Goda S."/>
            <person name="Toyama T."/>
            <person name="Sei K."/>
            <person name="Ike M."/>
        </authorList>
    </citation>
    <scope>NUCLEOTIDE SEQUENCE [LARGE SCALE GENOMIC DNA]</scope>
    <source>
        <strain evidence="6 7">OMI</strain>
    </source>
</reference>
<dbReference type="InterPro" id="IPR036250">
    <property type="entry name" value="AcylCo_DH-like_C"/>
</dbReference>
<comment type="caution">
    <text evidence="6">The sequence shown here is derived from an EMBL/GenBank/DDBJ whole genome shotgun (WGS) entry which is preliminary data.</text>
</comment>
<dbReference type="Pfam" id="PF00441">
    <property type="entry name" value="Acyl-CoA_dh_1"/>
    <property type="match status" value="1"/>
</dbReference>
<dbReference type="Gene3D" id="2.40.110.10">
    <property type="entry name" value="Butyryl-CoA Dehydrogenase, subunit A, domain 2"/>
    <property type="match status" value="1"/>
</dbReference>
<dbReference type="CDD" id="cd00567">
    <property type="entry name" value="ACAD"/>
    <property type="match status" value="1"/>
</dbReference>
<dbReference type="InterPro" id="IPR009100">
    <property type="entry name" value="AcylCoA_DH/oxidase_NM_dom_sf"/>
</dbReference>
<gene>
    <name evidence="6" type="ORF">SFOMI_0508</name>
</gene>
<accession>A0A292ZAK8</accession>
<protein>
    <submittedName>
        <fullName evidence="6">Acyl-CoA dehydrogenase family protein</fullName>
    </submittedName>
</protein>
<proteinExistence type="inferred from homology"/>
<keyword evidence="3" id="KW-0274">FAD</keyword>
<name>A0A292ZAK8_SPHSA</name>
<evidence type="ECO:0000313" key="6">
    <source>
        <dbReference type="EMBL" id="GAY19986.1"/>
    </source>
</evidence>
<keyword evidence="4" id="KW-0560">Oxidoreductase</keyword>
<dbReference type="Gene3D" id="1.20.140.10">
    <property type="entry name" value="Butyryl-CoA Dehydrogenase, subunit A, domain 3"/>
    <property type="match status" value="1"/>
</dbReference>
<sequence>MISGEKSWVIEGMAADIMIVSAVLMGADDANGSIGLFAVPTATPGVTRTPLNAIDHRGVAHVGFKHVVLASHHLIGRTGLTPSGIDAILDPLRVCIAAEMLGVADAAFQMTLDYLKMREQFGQLIGSFQALQHRASEMYMELEICRSVIEAAILACEEGNPQSTALVALAKCKMGEALDLVTNELIQMHGGIGMTDEHDAGLFFKRARVLRNLLGTPAFHRERFAGLKGI</sequence>
<dbReference type="AlphaFoldDB" id="A0A292ZAK8"/>
<keyword evidence="2" id="KW-0285">Flavoprotein</keyword>
<dbReference type="PANTHER" id="PTHR43884">
    <property type="entry name" value="ACYL-COA DEHYDROGENASE"/>
    <property type="match status" value="1"/>
</dbReference>
<evidence type="ECO:0000256" key="3">
    <source>
        <dbReference type="ARBA" id="ARBA00022827"/>
    </source>
</evidence>
<feature type="domain" description="Acyl-CoA dehydrogenase/oxidase C-terminal" evidence="5">
    <location>
        <begin position="89"/>
        <end position="223"/>
    </location>
</feature>
<evidence type="ECO:0000256" key="4">
    <source>
        <dbReference type="ARBA" id="ARBA00023002"/>
    </source>
</evidence>
<dbReference type="Proteomes" id="UP000221538">
    <property type="component" value="Unassembled WGS sequence"/>
</dbReference>
<dbReference type="GO" id="GO:0003995">
    <property type="term" value="F:acyl-CoA dehydrogenase activity"/>
    <property type="evidence" value="ECO:0007669"/>
    <property type="project" value="TreeGrafter"/>
</dbReference>
<evidence type="ECO:0000259" key="5">
    <source>
        <dbReference type="Pfam" id="PF00441"/>
    </source>
</evidence>
<evidence type="ECO:0000256" key="2">
    <source>
        <dbReference type="ARBA" id="ARBA00022630"/>
    </source>
</evidence>
<dbReference type="InterPro" id="IPR046373">
    <property type="entry name" value="Acyl-CoA_Oxase/DH_mid-dom_sf"/>
</dbReference>
<dbReference type="PANTHER" id="PTHR43884:SF20">
    <property type="entry name" value="ACYL-COA DEHYDROGENASE FADE28"/>
    <property type="match status" value="1"/>
</dbReference>
<dbReference type="EMBL" id="BEWI01000030">
    <property type="protein sequence ID" value="GAY19986.1"/>
    <property type="molecule type" value="Genomic_DNA"/>
</dbReference>
<evidence type="ECO:0000313" key="7">
    <source>
        <dbReference type="Proteomes" id="UP000221538"/>
    </source>
</evidence>
<comment type="similarity">
    <text evidence="1">Belongs to the acyl-CoA dehydrogenase family.</text>
</comment>
<dbReference type="SUPFAM" id="SSF47203">
    <property type="entry name" value="Acyl-CoA dehydrogenase C-terminal domain-like"/>
    <property type="match status" value="1"/>
</dbReference>